<feature type="domain" description="Sporulation initiation phosphotransferase B C-terminal" evidence="4">
    <location>
        <begin position="60"/>
        <end position="174"/>
    </location>
</feature>
<comment type="caution">
    <text evidence="5">The sequence shown here is derived from an EMBL/GenBank/DDBJ whole genome shotgun (WGS) entry which is preliminary data.</text>
</comment>
<gene>
    <name evidence="5" type="ORF">ACFPU1_12205</name>
</gene>
<evidence type="ECO:0000256" key="2">
    <source>
        <dbReference type="ARBA" id="ARBA00022679"/>
    </source>
</evidence>
<keyword evidence="3" id="KW-0418">Kinase</keyword>
<protein>
    <submittedName>
        <fullName evidence="5">Spo0B C-terminal domain-containing protein</fullName>
    </submittedName>
</protein>
<evidence type="ECO:0000256" key="1">
    <source>
        <dbReference type="ARBA" id="ARBA00022553"/>
    </source>
</evidence>
<evidence type="ECO:0000256" key="3">
    <source>
        <dbReference type="ARBA" id="ARBA00022777"/>
    </source>
</evidence>
<dbReference type="Gene3D" id="3.30.565.30">
    <property type="entry name" value="Sporulation initiation phosphotransferase B (SpoOB), C-terminal domain"/>
    <property type="match status" value="1"/>
</dbReference>
<sequence length="180" mass="21176">MAENSTRAVEILKHARHDWLNQIQLIQGNISLGRYERVEEIIRGIVQKARHESRLSTMNVPKVADFLLTFNWGNHWFILDVEVLGETNDYAGFEEDWYTLITSFTKHLDKTVSEKGDNHLLVTFHLTDAPYIEMDFQGELKNKASMEEWVERQWQQKTSWVPKEAVIKNEEVLVLMMNDK</sequence>
<dbReference type="Proteomes" id="UP001596142">
    <property type="component" value="Unassembled WGS sequence"/>
</dbReference>
<dbReference type="Gene3D" id="1.10.287.130">
    <property type="match status" value="1"/>
</dbReference>
<dbReference type="InterPro" id="IPR037100">
    <property type="entry name" value="Spo0B_C_sf"/>
</dbReference>
<dbReference type="Pfam" id="PF14689">
    <property type="entry name" value="SPOB_a"/>
    <property type="match status" value="1"/>
</dbReference>
<dbReference type="RefSeq" id="WP_054635555.1">
    <property type="nucleotide sequence ID" value="NZ_JBHSOZ010000005.1"/>
</dbReference>
<dbReference type="InterPro" id="IPR016122">
    <property type="entry name" value="SpoOB_C"/>
</dbReference>
<keyword evidence="6" id="KW-1185">Reference proteome</keyword>
<dbReference type="InterPro" id="IPR016120">
    <property type="entry name" value="Sig_transdc_His_kin_SpoOB"/>
</dbReference>
<dbReference type="InterPro" id="IPR039506">
    <property type="entry name" value="SPOB_a"/>
</dbReference>
<dbReference type="Pfam" id="PF14682">
    <property type="entry name" value="SPOB_ab"/>
    <property type="match status" value="1"/>
</dbReference>
<keyword evidence="2" id="KW-0808">Transferase</keyword>
<evidence type="ECO:0000259" key="4">
    <source>
        <dbReference type="SMART" id="SM01317"/>
    </source>
</evidence>
<evidence type="ECO:0000313" key="5">
    <source>
        <dbReference type="EMBL" id="MFC5713546.1"/>
    </source>
</evidence>
<dbReference type="SMART" id="SM01317">
    <property type="entry name" value="SPOB_ab"/>
    <property type="match status" value="1"/>
</dbReference>
<dbReference type="EMBL" id="JBHSOZ010000005">
    <property type="protein sequence ID" value="MFC5713546.1"/>
    <property type="molecule type" value="Genomic_DNA"/>
</dbReference>
<evidence type="ECO:0000313" key="6">
    <source>
        <dbReference type="Proteomes" id="UP001596142"/>
    </source>
</evidence>
<proteinExistence type="predicted"/>
<keyword evidence="1" id="KW-0597">Phosphoprotein</keyword>
<organism evidence="5 6">
    <name type="scientific">Thalassorhabdus alkalitolerans</name>
    <dbReference type="NCBI Taxonomy" id="2282697"/>
    <lineage>
        <taxon>Bacteria</taxon>
        <taxon>Bacillati</taxon>
        <taxon>Bacillota</taxon>
        <taxon>Bacilli</taxon>
        <taxon>Bacillales</taxon>
        <taxon>Bacillaceae</taxon>
        <taxon>Thalassorhabdus</taxon>
    </lineage>
</organism>
<accession>A0ABW0YQ42</accession>
<reference evidence="6" key="1">
    <citation type="journal article" date="2019" name="Int. J. Syst. Evol. Microbiol.">
        <title>The Global Catalogue of Microorganisms (GCM) 10K type strain sequencing project: providing services to taxonomists for standard genome sequencing and annotation.</title>
        <authorList>
            <consortium name="The Broad Institute Genomics Platform"/>
            <consortium name="The Broad Institute Genome Sequencing Center for Infectious Disease"/>
            <person name="Wu L."/>
            <person name="Ma J."/>
        </authorList>
    </citation>
    <scope>NUCLEOTIDE SEQUENCE [LARGE SCALE GENOMIC DNA]</scope>
    <source>
        <strain evidence="6">CECT 7184</strain>
    </source>
</reference>
<name>A0ABW0YQ42_9BACI</name>
<dbReference type="SUPFAM" id="SSF55890">
    <property type="entry name" value="Sporulation response regulatory protein Spo0B"/>
    <property type="match status" value="1"/>
</dbReference>